<feature type="compositionally biased region" description="Basic and acidic residues" evidence="4">
    <location>
        <begin position="263"/>
        <end position="273"/>
    </location>
</feature>
<keyword evidence="3" id="KW-0012">Acyltransferase</keyword>
<evidence type="ECO:0000256" key="3">
    <source>
        <dbReference type="ARBA" id="ARBA00023315"/>
    </source>
</evidence>
<evidence type="ECO:0000313" key="6">
    <source>
        <dbReference type="Proteomes" id="UP000007799"/>
    </source>
</evidence>
<sequence length="379" mass="41921">MSTADDKQKAVEIATAKAVLRYSPYLAYRPFLPSECFVDVLAGSEGAGDFCWCVSRDTGFMQRLCYGGFLPIATPVRGKLRSVVLPKLHEERCVVTDLSRLRVSRSCRKRARKLEFSVDTCFEAVLDKCVEQHGMNWIGLLAKEFLDMYRHPAHGVRMHSIEVWDGDDLVAGEIGWACGSIYTSATGFTRESGAGSVQLCALGCLLRRRGFMAWDFGMGMQYKYDMGAQDVPRPAFVALFRKARAVATTLECARANARDVIDGTHAQTKKEGEQQEGEEEGEGKEGSGLKQAGAKDESMGEGKEGEKVQKAAKGRVNEEARRRKREKRERRRQERMRWTREHAGKGKDGGQAVTTSADSGTPDGGDGAGDEKKKKKSVQ</sequence>
<evidence type="ECO:0000313" key="5">
    <source>
        <dbReference type="EMBL" id="EGD77342.1"/>
    </source>
</evidence>
<dbReference type="GeneID" id="16071244"/>
<keyword evidence="2" id="KW-0808">Transferase</keyword>
<dbReference type="eggNOG" id="ENOG502RQIP">
    <property type="taxonomic scope" value="Eukaryota"/>
</dbReference>
<dbReference type="Proteomes" id="UP000007799">
    <property type="component" value="Unassembled WGS sequence"/>
</dbReference>
<evidence type="ECO:0000256" key="4">
    <source>
        <dbReference type="SAM" id="MobiDB-lite"/>
    </source>
</evidence>
<dbReference type="GO" id="GO:0008914">
    <property type="term" value="F:leucyl-tRNA--protein transferase activity"/>
    <property type="evidence" value="ECO:0007669"/>
    <property type="project" value="InterPro"/>
</dbReference>
<feature type="region of interest" description="Disordered" evidence="4">
    <location>
        <begin position="263"/>
        <end position="379"/>
    </location>
</feature>
<accession>F2UJP3</accession>
<dbReference type="OrthoDB" id="2122564at2759"/>
<proteinExistence type="predicted"/>
<dbReference type="KEGG" id="sre:PTSG_08438"/>
<gene>
    <name evidence="5" type="ORF">PTSG_08438</name>
</gene>
<dbReference type="InParanoid" id="F2UJP3"/>
<dbReference type="InterPro" id="IPR016181">
    <property type="entry name" value="Acyl_CoA_acyltransferase"/>
</dbReference>
<reference evidence="5" key="1">
    <citation type="submission" date="2009-08" db="EMBL/GenBank/DDBJ databases">
        <title>Annotation of Salpingoeca rosetta.</title>
        <authorList>
            <consortium name="The Broad Institute Genome Sequencing Platform"/>
            <person name="Russ C."/>
            <person name="Cuomo C."/>
            <person name="Burger G."/>
            <person name="Gray M.W."/>
            <person name="Holland P.W.H."/>
            <person name="King N."/>
            <person name="Lang F.B.F."/>
            <person name="Roger A.J."/>
            <person name="Ruiz-Trillo I."/>
            <person name="Young S.K."/>
            <person name="Zeng Q."/>
            <person name="Gargeya S."/>
            <person name="Alvarado L."/>
            <person name="Berlin A."/>
            <person name="Chapman S.B."/>
            <person name="Chen Z."/>
            <person name="Freedman E."/>
            <person name="Gellesch M."/>
            <person name="Goldberg J."/>
            <person name="Griggs A."/>
            <person name="Gujja S."/>
            <person name="Heilman E."/>
            <person name="Heiman D."/>
            <person name="Howarth C."/>
            <person name="Mehta T."/>
            <person name="Neiman D."/>
            <person name="Pearson M."/>
            <person name="Roberts A."/>
            <person name="Saif S."/>
            <person name="Shea T."/>
            <person name="Shenoy N."/>
            <person name="Sisk P."/>
            <person name="Stolte C."/>
            <person name="Sykes S."/>
            <person name="White J."/>
            <person name="Yandava C."/>
            <person name="Haas B."/>
            <person name="Nusbaum C."/>
            <person name="Birren B."/>
        </authorList>
    </citation>
    <scope>NUCLEOTIDE SEQUENCE [LARGE SCALE GENOMIC DNA]</scope>
    <source>
        <strain evidence="5">ATCC 50818</strain>
    </source>
</reference>
<dbReference type="RefSeq" id="XP_004990686.1">
    <property type="nucleotide sequence ID" value="XM_004990629.1"/>
</dbReference>
<dbReference type="SUPFAM" id="SSF55729">
    <property type="entry name" value="Acyl-CoA N-acyltransferases (Nat)"/>
    <property type="match status" value="1"/>
</dbReference>
<dbReference type="AlphaFoldDB" id="F2UJP3"/>
<evidence type="ECO:0000256" key="1">
    <source>
        <dbReference type="ARBA" id="ARBA00022490"/>
    </source>
</evidence>
<dbReference type="GO" id="GO:0005737">
    <property type="term" value="C:cytoplasm"/>
    <property type="evidence" value="ECO:0007669"/>
    <property type="project" value="TreeGrafter"/>
</dbReference>
<evidence type="ECO:0008006" key="7">
    <source>
        <dbReference type="Google" id="ProtNLM"/>
    </source>
</evidence>
<dbReference type="PANTHER" id="PTHR30098:SF2">
    <property type="entry name" value="LEUCYL_PHENYLALANYL-TRNA--PROTEIN TRANSFERASE"/>
    <property type="match status" value="1"/>
</dbReference>
<dbReference type="PANTHER" id="PTHR30098">
    <property type="entry name" value="LEUCYL/PHENYLALANYL-TRNA--PROTEIN TRANSFERASE"/>
    <property type="match status" value="1"/>
</dbReference>
<dbReference type="Pfam" id="PF03588">
    <property type="entry name" value="Leu_Phe_trans"/>
    <property type="match status" value="1"/>
</dbReference>
<feature type="compositionally biased region" description="Basic and acidic residues" evidence="4">
    <location>
        <begin position="331"/>
        <end position="348"/>
    </location>
</feature>
<dbReference type="InterPro" id="IPR042203">
    <property type="entry name" value="Leu/Phe-tRNA_Trfase_C"/>
</dbReference>
<name>F2UJP3_SALR5</name>
<dbReference type="GO" id="GO:0030163">
    <property type="term" value="P:protein catabolic process"/>
    <property type="evidence" value="ECO:0007669"/>
    <property type="project" value="InterPro"/>
</dbReference>
<protein>
    <recommendedName>
        <fullName evidence="7">Leucyl/phenylalanyl-tRNA-protein transferase</fullName>
    </recommendedName>
</protein>
<feature type="compositionally biased region" description="Basic and acidic residues" evidence="4">
    <location>
        <begin position="283"/>
        <end position="321"/>
    </location>
</feature>
<keyword evidence="1" id="KW-0963">Cytoplasm</keyword>
<dbReference type="Gene3D" id="3.40.630.70">
    <property type="entry name" value="Leucyl/phenylalanyl-tRNA-protein transferase, C-terminal domain"/>
    <property type="match status" value="1"/>
</dbReference>
<keyword evidence="6" id="KW-1185">Reference proteome</keyword>
<evidence type="ECO:0000256" key="2">
    <source>
        <dbReference type="ARBA" id="ARBA00022679"/>
    </source>
</evidence>
<dbReference type="InterPro" id="IPR004616">
    <property type="entry name" value="Leu/Phe-tRNA_Trfase"/>
</dbReference>
<dbReference type="EMBL" id="GL832977">
    <property type="protein sequence ID" value="EGD77342.1"/>
    <property type="molecule type" value="Genomic_DNA"/>
</dbReference>
<organism evidence="6">
    <name type="scientific">Salpingoeca rosetta (strain ATCC 50818 / BSB-021)</name>
    <dbReference type="NCBI Taxonomy" id="946362"/>
    <lineage>
        <taxon>Eukaryota</taxon>
        <taxon>Choanoflagellata</taxon>
        <taxon>Craspedida</taxon>
        <taxon>Salpingoecidae</taxon>
        <taxon>Salpingoeca</taxon>
    </lineage>
</organism>